<dbReference type="OrthoDB" id="9765158at2"/>
<accession>A0A410K0Y0</accession>
<dbReference type="Proteomes" id="UP000287502">
    <property type="component" value="Chromosome"/>
</dbReference>
<dbReference type="PROSITE" id="PS51782">
    <property type="entry name" value="LYSM"/>
    <property type="match status" value="1"/>
</dbReference>
<dbReference type="AlphaFoldDB" id="A0A410K0Y0"/>
<organism evidence="2 3">
    <name type="scientific">Geovibrio thiophilus</name>
    <dbReference type="NCBI Taxonomy" id="139438"/>
    <lineage>
        <taxon>Bacteria</taxon>
        <taxon>Pseudomonadati</taxon>
        <taxon>Deferribacterota</taxon>
        <taxon>Deferribacteres</taxon>
        <taxon>Deferribacterales</taxon>
        <taxon>Geovibrionaceae</taxon>
        <taxon>Geovibrio</taxon>
    </lineage>
</organism>
<feature type="domain" description="LysM" evidence="1">
    <location>
        <begin position="43"/>
        <end position="91"/>
    </location>
</feature>
<dbReference type="CDD" id="cd00118">
    <property type="entry name" value="LysM"/>
    <property type="match status" value="1"/>
</dbReference>
<dbReference type="InterPro" id="IPR018392">
    <property type="entry name" value="LysM"/>
</dbReference>
<dbReference type="SUPFAM" id="SSF54106">
    <property type="entry name" value="LysM domain"/>
    <property type="match status" value="1"/>
</dbReference>
<name>A0A410K0Y0_9BACT</name>
<reference evidence="2 3" key="1">
    <citation type="submission" date="2019-01" db="EMBL/GenBank/DDBJ databases">
        <title>Geovibrio thiophilus DSM 11263, complete genome.</title>
        <authorList>
            <person name="Spring S."/>
            <person name="Bunk B."/>
            <person name="Sproer C."/>
        </authorList>
    </citation>
    <scope>NUCLEOTIDE SEQUENCE [LARGE SCALE GENOMIC DNA]</scope>
    <source>
        <strain evidence="2 3">DSM 11263</strain>
    </source>
</reference>
<keyword evidence="3" id="KW-1185">Reference proteome</keyword>
<dbReference type="InterPro" id="IPR052196">
    <property type="entry name" value="Bact_Kbp"/>
</dbReference>
<protein>
    <submittedName>
        <fullName evidence="2">LysM peptidoglycan-binding domain-containing protein</fullName>
    </submittedName>
</protein>
<evidence type="ECO:0000259" key="1">
    <source>
        <dbReference type="PROSITE" id="PS51782"/>
    </source>
</evidence>
<dbReference type="Gene3D" id="3.10.350.10">
    <property type="entry name" value="LysM domain"/>
    <property type="match status" value="1"/>
</dbReference>
<dbReference type="InterPro" id="IPR036779">
    <property type="entry name" value="LysM_dom_sf"/>
</dbReference>
<evidence type="ECO:0000313" key="3">
    <source>
        <dbReference type="Proteomes" id="UP000287502"/>
    </source>
</evidence>
<sequence length="349" mass="38247">MRAHAHIILPKRNLPQWGNSLKRTGGIILSALLLTAVTTGAESTHEVKKGDTLWDISRQYYGDNWKWPIIWQGNVFINNPDLIYPKEKLFIPGFPEGGEAIRIGEGGLFKLEAGTAASESTSAGSGMEAADGLNSFGHDSLNAFDSVLDEEPEFTVISTEQKREMVSTGDFITIDAGTEKGLNTGDTVILYEKRSRVEKNRAVYSCVGYARIVKAGDETSKAEIYKSFSSVSTGFKAAVSKEMTVKRPKGFRSIDSDISGEVVYLAENHTFSAEGYSVIVNIGHPLPVKEGDKFRIFRRLEENGVVKTEPVGEGQLIIVNGKYSTMYLVGSGMEIMKGDIVRLSKIAVY</sequence>
<dbReference type="PANTHER" id="PTHR34700:SF4">
    <property type="entry name" value="PHAGE-LIKE ELEMENT PBSX PROTEIN XKDP"/>
    <property type="match status" value="1"/>
</dbReference>
<dbReference type="SMART" id="SM00257">
    <property type="entry name" value="LysM"/>
    <property type="match status" value="1"/>
</dbReference>
<dbReference type="EMBL" id="CP035108">
    <property type="protein sequence ID" value="QAR34064.1"/>
    <property type="molecule type" value="Genomic_DNA"/>
</dbReference>
<evidence type="ECO:0000313" key="2">
    <source>
        <dbReference type="EMBL" id="QAR34064.1"/>
    </source>
</evidence>
<dbReference type="PANTHER" id="PTHR34700">
    <property type="entry name" value="POTASSIUM BINDING PROTEIN KBP"/>
    <property type="match status" value="1"/>
</dbReference>
<dbReference type="Pfam" id="PF01476">
    <property type="entry name" value="LysM"/>
    <property type="match status" value="1"/>
</dbReference>
<gene>
    <name evidence="2" type="ORF">EP073_11820</name>
</gene>
<proteinExistence type="predicted"/>
<dbReference type="KEGG" id="gtl:EP073_11820"/>